<sequence>MAGTKTNPNTKVWGNFETSASWFIRPAVTGVVEWQRVRSEAGHVQLCRLGCRLFH</sequence>
<evidence type="ECO:0000313" key="1">
    <source>
        <dbReference type="EMBL" id="KAG0470345.1"/>
    </source>
</evidence>
<evidence type="ECO:0000313" key="2">
    <source>
        <dbReference type="Proteomes" id="UP000636800"/>
    </source>
</evidence>
<gene>
    <name evidence="1" type="ORF">HPP92_017045</name>
</gene>
<comment type="caution">
    <text evidence="1">The sequence shown here is derived from an EMBL/GenBank/DDBJ whole genome shotgun (WGS) entry which is preliminary data.</text>
</comment>
<protein>
    <submittedName>
        <fullName evidence="1">Uncharacterized protein</fullName>
    </submittedName>
</protein>
<dbReference type="Proteomes" id="UP000636800">
    <property type="component" value="Unassembled WGS sequence"/>
</dbReference>
<accession>A0A835QC01</accession>
<reference evidence="1 2" key="1">
    <citation type="journal article" date="2020" name="Nat. Food">
        <title>A phased Vanilla planifolia genome enables genetic improvement of flavour and production.</title>
        <authorList>
            <person name="Hasing T."/>
            <person name="Tang H."/>
            <person name="Brym M."/>
            <person name="Khazi F."/>
            <person name="Huang T."/>
            <person name="Chambers A.H."/>
        </authorList>
    </citation>
    <scope>NUCLEOTIDE SEQUENCE [LARGE SCALE GENOMIC DNA]</scope>
    <source>
        <tissue evidence="1">Leaf</tissue>
    </source>
</reference>
<dbReference type="EMBL" id="JADCNL010000008">
    <property type="protein sequence ID" value="KAG0470345.1"/>
    <property type="molecule type" value="Genomic_DNA"/>
</dbReference>
<keyword evidence="2" id="KW-1185">Reference proteome</keyword>
<name>A0A835QC01_VANPL</name>
<proteinExistence type="predicted"/>
<organism evidence="1 2">
    <name type="scientific">Vanilla planifolia</name>
    <name type="common">Vanilla</name>
    <dbReference type="NCBI Taxonomy" id="51239"/>
    <lineage>
        <taxon>Eukaryota</taxon>
        <taxon>Viridiplantae</taxon>
        <taxon>Streptophyta</taxon>
        <taxon>Embryophyta</taxon>
        <taxon>Tracheophyta</taxon>
        <taxon>Spermatophyta</taxon>
        <taxon>Magnoliopsida</taxon>
        <taxon>Liliopsida</taxon>
        <taxon>Asparagales</taxon>
        <taxon>Orchidaceae</taxon>
        <taxon>Vanilloideae</taxon>
        <taxon>Vanilleae</taxon>
        <taxon>Vanilla</taxon>
    </lineage>
</organism>
<dbReference type="AlphaFoldDB" id="A0A835QC01"/>